<dbReference type="EMBL" id="JGDB01000080">
    <property type="protein sequence ID" value="EXY91142.1"/>
    <property type="molecule type" value="Genomic_DNA"/>
</dbReference>
<feature type="transmembrane region" description="Helical" evidence="1">
    <location>
        <begin position="157"/>
        <end position="180"/>
    </location>
</feature>
<evidence type="ECO:0000256" key="1">
    <source>
        <dbReference type="SAM" id="Phobius"/>
    </source>
</evidence>
<evidence type="ECO:0000313" key="3">
    <source>
        <dbReference type="Proteomes" id="UP000020773"/>
    </source>
</evidence>
<sequence length="225" mass="25793">MSEERNSNDVEDKISIKEIHETFWRCRDFELSHLWQRSIFLSAFLILCFTGYGSLLITMLEKASLFAYANLLAFSIGVIGIIFSCLWIMMGKGSKAWYERYENAICAFERKSQYMTPKASHIGGFHYQNIQGYELPQIQKSFFKGNGGAYSPSKINIAIGQITLCLWSIIVLFHGAVAIWGKDIISLKAFTYIILIGGSIVILLFFCAVFYRKIYWLHSKTLNNE</sequence>
<dbReference type="InterPro" id="IPR056918">
    <property type="entry name" value="8xMP"/>
</dbReference>
<feature type="transmembrane region" description="Helical" evidence="1">
    <location>
        <begin position="66"/>
        <end position="90"/>
    </location>
</feature>
<comment type="caution">
    <text evidence="2">The sequence shown here is derived from an EMBL/GenBank/DDBJ whole genome shotgun (WGS) entry which is preliminary data.</text>
</comment>
<feature type="transmembrane region" description="Helical" evidence="1">
    <location>
        <begin position="192"/>
        <end position="211"/>
    </location>
</feature>
<protein>
    <recommendedName>
        <fullName evidence="4">Transmembrane protein</fullName>
    </recommendedName>
</protein>
<name>A0A015U8H6_BACFG</name>
<reference evidence="2 3" key="1">
    <citation type="submission" date="2014-02" db="EMBL/GenBank/DDBJ databases">
        <authorList>
            <person name="Sears C."/>
            <person name="Carroll K."/>
            <person name="Sack B.R."/>
            <person name="Qadri F."/>
            <person name="Myers L.L."/>
            <person name="Chung G.-T."/>
            <person name="Escheverria P."/>
            <person name="Fraser C.M."/>
            <person name="Sadzewicz L."/>
            <person name="Shefchek K.A."/>
            <person name="Tallon L."/>
            <person name="Das S.P."/>
            <person name="Daugherty S."/>
            <person name="Mongodin E.F."/>
        </authorList>
    </citation>
    <scope>NUCLEOTIDE SEQUENCE [LARGE SCALE GENOMIC DNA]</scope>
    <source>
        <strain evidence="3">3998T(B)3</strain>
    </source>
</reference>
<feature type="transmembrane region" description="Helical" evidence="1">
    <location>
        <begin position="39"/>
        <end position="60"/>
    </location>
</feature>
<dbReference type="Pfam" id="PF24838">
    <property type="entry name" value="8xMP"/>
    <property type="match status" value="1"/>
</dbReference>
<keyword evidence="1" id="KW-1133">Transmembrane helix</keyword>
<proteinExistence type="predicted"/>
<organism evidence="2 3">
    <name type="scientific">Bacteroides fragilis str. 3998T(B)3</name>
    <dbReference type="NCBI Taxonomy" id="1339316"/>
    <lineage>
        <taxon>Bacteria</taxon>
        <taxon>Pseudomonadati</taxon>
        <taxon>Bacteroidota</taxon>
        <taxon>Bacteroidia</taxon>
        <taxon>Bacteroidales</taxon>
        <taxon>Bacteroidaceae</taxon>
        <taxon>Bacteroides</taxon>
    </lineage>
</organism>
<evidence type="ECO:0000313" key="2">
    <source>
        <dbReference type="EMBL" id="EXY91142.1"/>
    </source>
</evidence>
<accession>A0A015U8H6</accession>
<dbReference type="RefSeq" id="WP_007851767.1">
    <property type="nucleotide sequence ID" value="NZ_JGDB01000080.1"/>
</dbReference>
<dbReference type="Proteomes" id="UP000020773">
    <property type="component" value="Unassembled WGS sequence"/>
</dbReference>
<keyword evidence="1" id="KW-0812">Transmembrane</keyword>
<keyword evidence="1" id="KW-0472">Membrane</keyword>
<dbReference type="PATRIC" id="fig|1339316.3.peg.2077"/>
<evidence type="ECO:0008006" key="4">
    <source>
        <dbReference type="Google" id="ProtNLM"/>
    </source>
</evidence>
<gene>
    <name evidence="2" type="ORF">M125_2162</name>
</gene>
<dbReference type="AlphaFoldDB" id="A0A015U8H6"/>